<protein>
    <submittedName>
        <fullName evidence="1">Uncharacterized protein</fullName>
    </submittedName>
</protein>
<keyword evidence="2" id="KW-1185">Reference proteome</keyword>
<evidence type="ECO:0000313" key="1">
    <source>
        <dbReference type="EMBL" id="KAH6937858.1"/>
    </source>
</evidence>
<gene>
    <name evidence="1" type="ORF">HPB50_004698</name>
</gene>
<dbReference type="EMBL" id="CM023482">
    <property type="protein sequence ID" value="KAH6937858.1"/>
    <property type="molecule type" value="Genomic_DNA"/>
</dbReference>
<evidence type="ECO:0000313" key="2">
    <source>
        <dbReference type="Proteomes" id="UP000821845"/>
    </source>
</evidence>
<name>A0ACB7SSN3_HYAAI</name>
<proteinExistence type="predicted"/>
<dbReference type="Proteomes" id="UP000821845">
    <property type="component" value="Chromosome 2"/>
</dbReference>
<sequence length="216" mass="23329">MRATALWATGFGGGDGGSSCRRRQGPHYAGRETPSVTTKTTTRQAPNTPSPGQSKRLAPQFRLQNEHWVVHENNDDHDSCTKAGNSFPVDRSRGAYARITLRRNKRMGAGGGGGSRCCKCPGNLSTGDTKMQSSRGATTPALTEAAQGCAFDRSRVYYVCARAVFGGAPLAPPRRPRGAPKSCFLGARSPATAIRRRRQPVVVARPRGRRLISRRH</sequence>
<accession>A0ACB7SSN3</accession>
<reference evidence="1" key="1">
    <citation type="submission" date="2020-05" db="EMBL/GenBank/DDBJ databases">
        <title>Large-scale comparative analyses of tick genomes elucidate their genetic diversity and vector capacities.</title>
        <authorList>
            <person name="Jia N."/>
            <person name="Wang J."/>
            <person name="Shi W."/>
            <person name="Du L."/>
            <person name="Sun Y."/>
            <person name="Zhan W."/>
            <person name="Jiang J."/>
            <person name="Wang Q."/>
            <person name="Zhang B."/>
            <person name="Ji P."/>
            <person name="Sakyi L.B."/>
            <person name="Cui X."/>
            <person name="Yuan T."/>
            <person name="Jiang B."/>
            <person name="Yang W."/>
            <person name="Lam T.T.-Y."/>
            <person name="Chang Q."/>
            <person name="Ding S."/>
            <person name="Wang X."/>
            <person name="Zhu J."/>
            <person name="Ruan X."/>
            <person name="Zhao L."/>
            <person name="Wei J."/>
            <person name="Que T."/>
            <person name="Du C."/>
            <person name="Cheng J."/>
            <person name="Dai P."/>
            <person name="Han X."/>
            <person name="Huang E."/>
            <person name="Gao Y."/>
            <person name="Liu J."/>
            <person name="Shao H."/>
            <person name="Ye R."/>
            <person name="Li L."/>
            <person name="Wei W."/>
            <person name="Wang X."/>
            <person name="Wang C."/>
            <person name="Yang T."/>
            <person name="Huo Q."/>
            <person name="Li W."/>
            <person name="Guo W."/>
            <person name="Chen H."/>
            <person name="Zhou L."/>
            <person name="Ni X."/>
            <person name="Tian J."/>
            <person name="Zhou Y."/>
            <person name="Sheng Y."/>
            <person name="Liu T."/>
            <person name="Pan Y."/>
            <person name="Xia L."/>
            <person name="Li J."/>
            <person name="Zhao F."/>
            <person name="Cao W."/>
        </authorList>
    </citation>
    <scope>NUCLEOTIDE SEQUENCE</scope>
    <source>
        <strain evidence="1">Hyas-2018</strain>
    </source>
</reference>
<organism evidence="1 2">
    <name type="scientific">Hyalomma asiaticum</name>
    <name type="common">Tick</name>
    <dbReference type="NCBI Taxonomy" id="266040"/>
    <lineage>
        <taxon>Eukaryota</taxon>
        <taxon>Metazoa</taxon>
        <taxon>Ecdysozoa</taxon>
        <taxon>Arthropoda</taxon>
        <taxon>Chelicerata</taxon>
        <taxon>Arachnida</taxon>
        <taxon>Acari</taxon>
        <taxon>Parasitiformes</taxon>
        <taxon>Ixodida</taxon>
        <taxon>Ixodoidea</taxon>
        <taxon>Ixodidae</taxon>
        <taxon>Hyalomminae</taxon>
        <taxon>Hyalomma</taxon>
    </lineage>
</organism>
<comment type="caution">
    <text evidence="1">The sequence shown here is derived from an EMBL/GenBank/DDBJ whole genome shotgun (WGS) entry which is preliminary data.</text>
</comment>